<reference evidence="2 3" key="1">
    <citation type="submission" date="2024-04" db="EMBL/GenBank/DDBJ databases">
        <title>Arthrobacter sp. from Plains bison fecal sample.</title>
        <authorList>
            <person name="Ruzzini A."/>
        </authorList>
    </citation>
    <scope>NUCLEOTIDE SEQUENCE [LARGE SCALE GENOMIC DNA]</scope>
    <source>
        <strain evidence="2 3">EINP1</strain>
    </source>
</reference>
<gene>
    <name evidence="2" type="ORF">AAE021_10635</name>
</gene>
<dbReference type="PANTHER" id="PTHR10963:SF60">
    <property type="entry name" value="GRAM-NEGATIVE BACTERIA-BINDING PROTEIN 1-RELATED"/>
    <property type="match status" value="1"/>
</dbReference>
<dbReference type="CDD" id="cd08023">
    <property type="entry name" value="GH16_laminarinase_like"/>
    <property type="match status" value="1"/>
</dbReference>
<dbReference type="SUPFAM" id="SSF49899">
    <property type="entry name" value="Concanavalin A-like lectins/glucanases"/>
    <property type="match status" value="1"/>
</dbReference>
<dbReference type="PROSITE" id="PS51762">
    <property type="entry name" value="GH16_2"/>
    <property type="match status" value="1"/>
</dbReference>
<keyword evidence="2" id="KW-0378">Hydrolase</keyword>
<dbReference type="InterPro" id="IPR050546">
    <property type="entry name" value="Glycosyl_Hydrlase_16"/>
</dbReference>
<dbReference type="PANTHER" id="PTHR10963">
    <property type="entry name" value="GLYCOSYL HYDROLASE-RELATED"/>
    <property type="match status" value="1"/>
</dbReference>
<protein>
    <submittedName>
        <fullName evidence="2">Glycoside hydrolase family 16 protein</fullName>
    </submittedName>
</protein>
<sequence>MRDHATHGSLSYDRAILSRRQVTVGNGLLTITGRRAPDSDVEGERHFVTGYVDSADSFSQKYGRWEIRAKLPLPPGTSQGIWPAFWLRPDDSRAPGEIDIMEAYGTADSAPFGMFTADKTQASLHFDQSGDNKTTGWTPSVEELHSEFHVWAVEWTPAGMEWSMDGRPYMSVDRTDHPGYVGAFETGVPFHMRLNLQYGSEYWGFPDPVNPDITADEAEFLIDYVRVWRYDEG</sequence>
<feature type="domain" description="GH16" evidence="1">
    <location>
        <begin position="1"/>
        <end position="233"/>
    </location>
</feature>
<evidence type="ECO:0000313" key="2">
    <source>
        <dbReference type="EMBL" id="WZP14657.1"/>
    </source>
</evidence>
<proteinExistence type="predicted"/>
<dbReference type="GO" id="GO:0016787">
    <property type="term" value="F:hydrolase activity"/>
    <property type="evidence" value="ECO:0007669"/>
    <property type="project" value="UniProtKB-KW"/>
</dbReference>
<dbReference type="Proteomes" id="UP001448858">
    <property type="component" value="Chromosome"/>
</dbReference>
<evidence type="ECO:0000313" key="3">
    <source>
        <dbReference type="Proteomes" id="UP001448858"/>
    </source>
</evidence>
<dbReference type="InterPro" id="IPR000757">
    <property type="entry name" value="Beta-glucanase-like"/>
</dbReference>
<evidence type="ECO:0000259" key="1">
    <source>
        <dbReference type="PROSITE" id="PS51762"/>
    </source>
</evidence>
<organism evidence="2 3">
    <name type="scientific">Arthrobacter citreus</name>
    <dbReference type="NCBI Taxonomy" id="1670"/>
    <lineage>
        <taxon>Bacteria</taxon>
        <taxon>Bacillati</taxon>
        <taxon>Actinomycetota</taxon>
        <taxon>Actinomycetes</taxon>
        <taxon>Micrococcales</taxon>
        <taxon>Micrococcaceae</taxon>
        <taxon>Arthrobacter</taxon>
    </lineage>
</organism>
<dbReference type="Pfam" id="PF00722">
    <property type="entry name" value="Glyco_hydro_16"/>
    <property type="match status" value="1"/>
</dbReference>
<dbReference type="EMBL" id="CP151657">
    <property type="protein sequence ID" value="WZP14657.1"/>
    <property type="molecule type" value="Genomic_DNA"/>
</dbReference>
<keyword evidence="3" id="KW-1185">Reference proteome</keyword>
<name>A0ABZ2ZWM6_9MICC</name>
<dbReference type="InterPro" id="IPR013320">
    <property type="entry name" value="ConA-like_dom_sf"/>
</dbReference>
<accession>A0ABZ2ZWM6</accession>
<dbReference type="Gene3D" id="2.60.120.200">
    <property type="match status" value="1"/>
</dbReference>
<dbReference type="RefSeq" id="WP_342022309.1">
    <property type="nucleotide sequence ID" value="NZ_CP151657.1"/>
</dbReference>